<evidence type="ECO:0000313" key="2">
    <source>
        <dbReference type="Proteomes" id="UP000186206"/>
    </source>
</evidence>
<protein>
    <submittedName>
        <fullName evidence="1">Uncharacterized protein</fullName>
    </submittedName>
</protein>
<keyword evidence="2" id="KW-1185">Reference proteome</keyword>
<dbReference type="RefSeq" id="WP_075649262.1">
    <property type="nucleotide sequence ID" value="NZ_AP019657.1"/>
</dbReference>
<organism evidence="1 2">
    <name type="scientific">Vibrio ponticus</name>
    <dbReference type="NCBI Taxonomy" id="265668"/>
    <lineage>
        <taxon>Bacteria</taxon>
        <taxon>Pseudomonadati</taxon>
        <taxon>Pseudomonadota</taxon>
        <taxon>Gammaproteobacteria</taxon>
        <taxon>Vibrionales</taxon>
        <taxon>Vibrionaceae</taxon>
        <taxon>Vibrio</taxon>
    </lineage>
</organism>
<proteinExistence type="predicted"/>
<reference evidence="1 2" key="1">
    <citation type="submission" date="2016-09" db="EMBL/GenBank/DDBJ databases">
        <title>Genomic Taxonomy of the Vibrionaceae.</title>
        <authorList>
            <person name="Gonzalez-Castillo A."/>
            <person name="Gomez-Gil B."/>
            <person name="Enciso-Ibarra K."/>
        </authorList>
    </citation>
    <scope>NUCLEOTIDE SEQUENCE [LARGE SCALE GENOMIC DNA]</scope>
    <source>
        <strain evidence="1 2">CAIM 1731</strain>
    </source>
</reference>
<comment type="caution">
    <text evidence="1">The sequence shown here is derived from an EMBL/GenBank/DDBJ whole genome shotgun (WGS) entry which is preliminary data.</text>
</comment>
<accession>A0ABX3FI76</accession>
<dbReference type="EMBL" id="MJMI01000086">
    <property type="protein sequence ID" value="OLQ92906.1"/>
    <property type="molecule type" value="Genomic_DNA"/>
</dbReference>
<evidence type="ECO:0000313" key="1">
    <source>
        <dbReference type="EMBL" id="OLQ92906.1"/>
    </source>
</evidence>
<gene>
    <name evidence="1" type="ORF">BIY21_11650</name>
</gene>
<name>A0ABX3FI76_9VIBR</name>
<sequence>MDSFIKEIDVNFEVFFNEVQVNIDNVIQNNNTDKEQFKLSYRRLVSYQAWMSEILEKVTCEESLSFFIEAQNDALMSHSLARQGSWRVALMSLRSCIENTVFGLYYIQHPVELELWTEGKHKLGFTETVNYLLKHPKFHSTNSTINGIETLKAEYATLSKAVHGSSKLFRMTKTGQIEGLNVASPSDFSSWRTREISVLNSLNLILLCFFQDELVGAANSNLRKAISVAINQSKFPLIKSELKINLIKPTP</sequence>
<dbReference type="Proteomes" id="UP000186206">
    <property type="component" value="Unassembled WGS sequence"/>
</dbReference>